<dbReference type="SUPFAM" id="SSF51735">
    <property type="entry name" value="NAD(P)-binding Rossmann-fold domains"/>
    <property type="match status" value="1"/>
</dbReference>
<dbReference type="InterPro" id="IPR014031">
    <property type="entry name" value="Ketoacyl_synth_C"/>
</dbReference>
<dbReference type="Pfam" id="PF02801">
    <property type="entry name" value="Ketoacyl-synt_C"/>
    <property type="match status" value="1"/>
</dbReference>
<dbReference type="Proteomes" id="UP001600888">
    <property type="component" value="Unassembled WGS sequence"/>
</dbReference>
<dbReference type="SUPFAM" id="SSF52151">
    <property type="entry name" value="FabD/lysophospholipase-like"/>
    <property type="match status" value="1"/>
</dbReference>
<proteinExistence type="predicted"/>
<dbReference type="InterPro" id="IPR016039">
    <property type="entry name" value="Thiolase-like"/>
</dbReference>
<dbReference type="Pfam" id="PF00550">
    <property type="entry name" value="PP-binding"/>
    <property type="match status" value="1"/>
</dbReference>
<dbReference type="InterPro" id="IPR013968">
    <property type="entry name" value="PKS_KR"/>
</dbReference>
<dbReference type="PROSITE" id="PS52004">
    <property type="entry name" value="KS3_2"/>
    <property type="match status" value="1"/>
</dbReference>
<dbReference type="Pfam" id="PF08242">
    <property type="entry name" value="Methyltransf_12"/>
    <property type="match status" value="1"/>
</dbReference>
<dbReference type="PANTHER" id="PTHR43775">
    <property type="entry name" value="FATTY ACID SYNTHASE"/>
    <property type="match status" value="1"/>
</dbReference>
<dbReference type="InterPro" id="IPR049552">
    <property type="entry name" value="PKS_DH_N"/>
</dbReference>
<feature type="region of interest" description="C-terminal hotdog fold" evidence="7">
    <location>
        <begin position="1083"/>
        <end position="1236"/>
    </location>
</feature>
<sequence length="2453" mass="266762">MAFTREPIAIIGSACRFPGGTSSPSKLWDLLKTPRDVLGEFPEDRLALGNFYNDNPDFHGSTNVKNKSYLLSEDIGVFDASFFHINALEVEGMDPAQRILLETVYEAIEAAGSVEQVKGSQTSVFVGLMTADWADLQMRDTETLGTYAATGAARSIVANRISYLFDLKGASMTIDTACSSSLVALHQAVQGLRNGEATTAIVAGANLILDPSIYISESKLHMLSPESRSRMWDKSGDGYARGEGCAALLLKPLSRAVADGDHIESVIRGTGVNSDGRTPGITMPSPEAQADLIRATYRAAGLNPLADRCQYFECHGTGTAAGDPIEARAIADAFFPENGQSHGEDKMYVGSIKTIIGHLEGCSGLAGVLKASLAIQNRTLPANLLFEELNPAIKAYTKHLELVQEGMPWPTTENACRRASVNSFGFGGTNAHAILESYDPEQSDPRPSNTTEFRGPLVISANSSSSLIDMVRKYSEYIKSDPTVDLDDLAWTLQQKRETMPFKQYFSGSTREALTQHMDEFVETEAVDSSSPQLLYPDDPPAILGVFTGQGAQWAMMGASLIQRSQLFRESIERSEAALAALADAPSWSLKAELLAPEETCRLKEAELAQPLCTATQIAIVDLATASGVRFNATVGHSSGEIVAAYAAGVISASDAMAISYYRGYHAKLAQGPGGRKGGMLAVSISSETAADFCAQPGWSGRIVLAASNSPSSVTLSGDLDAVEEAKKHFDNEGVFARKLLVDTAYHSHHMLPCADAYLESLKVCRITVREPRPDCSWCSSVLGDAVLEGDSLEALRGQYWVDNMVKPVLFSDSIETSIWNGGPFELAMEIGPHPALKGPATQALKSVLCSSPPYVSFLRRGRDAVDTFSDALGQLWSTLGASFVDFEGYHAAFGSSPRMVKGLPSYAWDHGKRYWREGRISRNYRLRKSAPHELLGRRVPDDTDYEMRWRNILRLNEVPWLRGHKFQGQVLYPAAAHVVQAVEASKYLAAHRSAKLIELQNVCIHHSIVLEEASAGVETTFTLKLLGGNEDTDVIEADFVSYAFADETGGSPRKTASGRLVLYLGEPHDAGLPAVAAPASSHLLQLEPENFYTYTKTLGLDYQDLFRGLANIEKAQDCARTTAAWSRGDGSTQYLVHPVLLDLAFQSNLAPLVSSSTGTAGTLYLPTTLESIIVDPSRLPRFSVAGATANIDSFVTHLSPSSMTGDIHIRDVTGASSSVQVEGLGWKALSEATPANERLLFSRTVWDSDISNGVVQNERGSGSSDGHELIFAMERTALFYFQELVRHVSPEDVKTFSWHHQRLFEAIEAKLDDVRSGKTSVAQQEWLSDKQETIESLRASFPDSIELELMAAISQELESVVRGETQILEVMLQNNMLNRFYTDGAYARSLNAYIARVTRQLSHKHPRAKFLEIGAGTGGTTRSILDSVGPGGYSSYTYTDISAGFFQKAAEKFSDHRDKMTFKVFNVENDVGAQGFQEGEYDVVVAANVLHATRDLAETVRHARTLLKPGGYLILMEITGDSLAATYTMGALPGWWLGVDDGRRFSPGVSTSGWDSLLKGTGFSGVDAVTYDCPDLTNHTFSVIISQAIDEQVSLLREPLSAQISFPQEHLLIIGGTTADVAKLSRDIRGLLHQWRQIKVVDSLDALTPETMDQNTFVISLTELDTALFARTMTDDRLQRLQQLFSRAEKVLWLTSGSMCHDPISNMVVGLGRSLPKELPDLTLQFLDADSVAEISPAVVAKTFLHLAISGRSDLAGRNMFYAAEPELKLEAGEILIPRIVPDVAMNDRFNSTRRTITQQVCRQSTRVEVVADVAKNRYVLQQAAPLSRSNGTIVDVQYSTCIGKSCYLSVGTARSSARVVLAVSDTASTSICALDEKLLVTPDESMISPSALLEEMASHLLARRIMEIVPKDSAALVHEPTPSLAAAIQIQSQKSNKAVFFSTSRVKPPNGWIPIHLHASKRSLRGTVPRSVGCLFIVGSSPPKALLSSLPRGSSVHHFDEDAVTSVDRTLLGSVYPDAVQSSLNKPAPATVDVQTLAGAVRESTHHHSIFDWTRPEMTLTVKPLDPRRSIRPDRSYLLVGMTGDLGRSLCKWMVTNGARYVALTSRSAEVDHDWLEEMSVLGATVKAYKMDVSDRSSVHGVCEMMKTNMPPVAGVCNAAMVLEDQLFVDMTAASLNKVLAPKVEGSKILDEAFGAEADLDFFVLFSSLASVFGNAGQSNYHAANLFMQGLCGMRRARGLPASVMHIGFVTDVGYVARSGRQFKNHLSKLSLQLMSEADLHHLFAEAVANSRPDSQGSWDIVAGIDPFVEDVDEPGRVRPPFYSNPQFAHFVHDKNIGSAAAGTDGQAAAAAQDGVKWRLGESKSEKEAVAVIQGAFSKKLEAMLQMAPNTVKAERSLMSLGLDSLIAVEIRHWFQKVLQLDISVLSILKYNSVADICEDMARKALSLRID</sequence>
<dbReference type="InterPro" id="IPR014030">
    <property type="entry name" value="Ketoacyl_synth_N"/>
</dbReference>
<dbReference type="InterPro" id="IPR049551">
    <property type="entry name" value="PKS_DH_C"/>
</dbReference>
<dbReference type="SUPFAM" id="SSF47336">
    <property type="entry name" value="ACP-like"/>
    <property type="match status" value="1"/>
</dbReference>
<name>A0ABR4EA83_9PEZI</name>
<dbReference type="Gene3D" id="3.40.366.10">
    <property type="entry name" value="Malonyl-Coenzyme A Acyl Carrier Protein, domain 2"/>
    <property type="match status" value="1"/>
</dbReference>
<dbReference type="InterPro" id="IPR013217">
    <property type="entry name" value="Methyltransf_12"/>
</dbReference>
<protein>
    <submittedName>
        <fullName evidence="11">Uncharacterized protein</fullName>
    </submittedName>
</protein>
<dbReference type="Pfam" id="PF00109">
    <property type="entry name" value="ketoacyl-synt"/>
    <property type="match status" value="1"/>
</dbReference>
<dbReference type="InterPro" id="IPR032821">
    <property type="entry name" value="PKS_assoc"/>
</dbReference>
<dbReference type="InterPro" id="IPR042104">
    <property type="entry name" value="PKS_dehydratase_sf"/>
</dbReference>
<dbReference type="InterPro" id="IPR020806">
    <property type="entry name" value="PKS_PP-bd"/>
</dbReference>
<evidence type="ECO:0000259" key="8">
    <source>
        <dbReference type="PROSITE" id="PS50075"/>
    </source>
</evidence>
<dbReference type="Gene3D" id="1.10.1200.10">
    <property type="entry name" value="ACP-like"/>
    <property type="match status" value="1"/>
</dbReference>
<dbReference type="InterPro" id="IPR036291">
    <property type="entry name" value="NAD(P)-bd_dom_sf"/>
</dbReference>
<dbReference type="Gene3D" id="3.10.129.110">
    <property type="entry name" value="Polyketide synthase dehydratase"/>
    <property type="match status" value="1"/>
</dbReference>
<comment type="caution">
    <text evidence="11">The sequence shown here is derived from an EMBL/GenBank/DDBJ whole genome shotgun (WGS) entry which is preliminary data.</text>
</comment>
<evidence type="ECO:0000256" key="2">
    <source>
        <dbReference type="ARBA" id="ARBA00022553"/>
    </source>
</evidence>
<evidence type="ECO:0000256" key="4">
    <source>
        <dbReference type="ARBA" id="ARBA00022679"/>
    </source>
</evidence>
<feature type="active site" description="Proton acceptor; for dehydratase activity" evidence="7">
    <location>
        <position position="965"/>
    </location>
</feature>
<dbReference type="Gene3D" id="3.40.47.10">
    <property type="match status" value="1"/>
</dbReference>
<feature type="active site" description="Proton donor; for dehydratase activity" evidence="7">
    <location>
        <position position="1143"/>
    </location>
</feature>
<dbReference type="CDD" id="cd02440">
    <property type="entry name" value="AdoMet_MTases"/>
    <property type="match status" value="1"/>
</dbReference>
<dbReference type="Pfam" id="PF16197">
    <property type="entry name" value="KAsynt_C_assoc"/>
    <property type="match status" value="1"/>
</dbReference>
<feature type="domain" description="PKS/mFAS DH" evidence="10">
    <location>
        <begin position="933"/>
        <end position="1236"/>
    </location>
</feature>
<dbReference type="SMART" id="SM00825">
    <property type="entry name" value="PKS_KS"/>
    <property type="match status" value="1"/>
</dbReference>
<evidence type="ECO:0000259" key="10">
    <source>
        <dbReference type="PROSITE" id="PS52019"/>
    </source>
</evidence>
<dbReference type="InterPro" id="IPR020841">
    <property type="entry name" value="PKS_Beta-ketoAc_synthase_dom"/>
</dbReference>
<evidence type="ECO:0000259" key="9">
    <source>
        <dbReference type="PROSITE" id="PS52004"/>
    </source>
</evidence>
<evidence type="ECO:0000256" key="1">
    <source>
        <dbReference type="ARBA" id="ARBA00022450"/>
    </source>
</evidence>
<dbReference type="InterPro" id="IPR006162">
    <property type="entry name" value="Ppantetheine_attach_site"/>
</dbReference>
<accession>A0ABR4EA83</accession>
<evidence type="ECO:0000256" key="7">
    <source>
        <dbReference type="PROSITE-ProRule" id="PRU01363"/>
    </source>
</evidence>
<dbReference type="Pfam" id="PF08659">
    <property type="entry name" value="KR"/>
    <property type="match status" value="1"/>
</dbReference>
<dbReference type="PANTHER" id="PTHR43775:SF20">
    <property type="entry name" value="HYBRID PKS-NRPS SYNTHETASE APDA"/>
    <property type="match status" value="1"/>
</dbReference>
<keyword evidence="3" id="KW-0489">Methyltransferase</keyword>
<keyword evidence="5" id="KW-0560">Oxidoreductase</keyword>
<dbReference type="InterPro" id="IPR029063">
    <property type="entry name" value="SAM-dependent_MTases_sf"/>
</dbReference>
<dbReference type="Pfam" id="PF14765">
    <property type="entry name" value="PS-DH"/>
    <property type="match status" value="1"/>
</dbReference>
<dbReference type="InterPro" id="IPR001227">
    <property type="entry name" value="Ac_transferase_dom_sf"/>
</dbReference>
<keyword evidence="4" id="KW-0808">Transferase</keyword>
<dbReference type="InterPro" id="IPR049900">
    <property type="entry name" value="PKS_mFAS_DH"/>
</dbReference>
<evidence type="ECO:0000256" key="6">
    <source>
        <dbReference type="ARBA" id="ARBA00023268"/>
    </source>
</evidence>
<evidence type="ECO:0000313" key="12">
    <source>
        <dbReference type="Proteomes" id="UP001600888"/>
    </source>
</evidence>
<keyword evidence="6" id="KW-0511">Multifunctional enzyme</keyword>
<dbReference type="InterPro" id="IPR016035">
    <property type="entry name" value="Acyl_Trfase/lysoPLipase"/>
</dbReference>
<reference evidence="11 12" key="1">
    <citation type="submission" date="2024-03" db="EMBL/GenBank/DDBJ databases">
        <title>A high-quality draft genome sequence of Diaporthe vaccinii, a causative agent of upright dieback and viscid rot disease in cranberry plants.</title>
        <authorList>
            <person name="Sarrasin M."/>
            <person name="Lang B.F."/>
            <person name="Burger G."/>
        </authorList>
    </citation>
    <scope>NUCLEOTIDE SEQUENCE [LARGE SCALE GENOMIC DNA]</scope>
    <source>
        <strain evidence="11 12">IS7</strain>
    </source>
</reference>
<dbReference type="InterPro" id="IPR057326">
    <property type="entry name" value="KR_dom"/>
</dbReference>
<dbReference type="InterPro" id="IPR016036">
    <property type="entry name" value="Malonyl_transacylase_ACP-bd"/>
</dbReference>
<dbReference type="InterPro" id="IPR050091">
    <property type="entry name" value="PKS_NRPS_Biosynth_Enz"/>
</dbReference>
<dbReference type="EMBL" id="JBAWTH010000077">
    <property type="protein sequence ID" value="KAL2279294.1"/>
    <property type="molecule type" value="Genomic_DNA"/>
</dbReference>
<dbReference type="Gene3D" id="3.40.50.720">
    <property type="entry name" value="NAD(P)-binding Rossmann-like Domain"/>
    <property type="match status" value="2"/>
</dbReference>
<dbReference type="InterPro" id="IPR020807">
    <property type="entry name" value="PKS_DH"/>
</dbReference>
<feature type="domain" description="Carrier" evidence="8">
    <location>
        <begin position="2370"/>
        <end position="2447"/>
    </location>
</feature>
<dbReference type="SMART" id="SM00823">
    <property type="entry name" value="PKS_PP"/>
    <property type="match status" value="1"/>
</dbReference>
<dbReference type="Gene3D" id="3.40.50.150">
    <property type="entry name" value="Vaccinia Virus protein VP39"/>
    <property type="match status" value="1"/>
</dbReference>
<dbReference type="PROSITE" id="PS50075">
    <property type="entry name" value="CARRIER"/>
    <property type="match status" value="1"/>
</dbReference>
<dbReference type="SMART" id="SM00827">
    <property type="entry name" value="PKS_AT"/>
    <property type="match status" value="1"/>
</dbReference>
<keyword evidence="2" id="KW-0597">Phosphoprotein</keyword>
<dbReference type="SUPFAM" id="SSF55048">
    <property type="entry name" value="Probable ACP-binding domain of malonyl-CoA ACP transacylase"/>
    <property type="match status" value="1"/>
</dbReference>
<dbReference type="PROSITE" id="PS00012">
    <property type="entry name" value="PHOSPHOPANTETHEINE"/>
    <property type="match status" value="1"/>
</dbReference>
<dbReference type="SUPFAM" id="SSF53335">
    <property type="entry name" value="S-adenosyl-L-methionine-dependent methyltransferases"/>
    <property type="match status" value="1"/>
</dbReference>
<dbReference type="InterPro" id="IPR036736">
    <property type="entry name" value="ACP-like_sf"/>
</dbReference>
<dbReference type="Pfam" id="PF21089">
    <property type="entry name" value="PKS_DH_N"/>
    <property type="match status" value="1"/>
</dbReference>
<dbReference type="CDD" id="cd00833">
    <property type="entry name" value="PKS"/>
    <property type="match status" value="1"/>
</dbReference>
<evidence type="ECO:0000256" key="5">
    <source>
        <dbReference type="ARBA" id="ARBA00023002"/>
    </source>
</evidence>
<dbReference type="PROSITE" id="PS52019">
    <property type="entry name" value="PKS_MFAS_DH"/>
    <property type="match status" value="1"/>
</dbReference>
<dbReference type="InterPro" id="IPR009081">
    <property type="entry name" value="PP-bd_ACP"/>
</dbReference>
<organism evidence="11 12">
    <name type="scientific">Diaporthe vaccinii</name>
    <dbReference type="NCBI Taxonomy" id="105482"/>
    <lineage>
        <taxon>Eukaryota</taxon>
        <taxon>Fungi</taxon>
        <taxon>Dikarya</taxon>
        <taxon>Ascomycota</taxon>
        <taxon>Pezizomycotina</taxon>
        <taxon>Sordariomycetes</taxon>
        <taxon>Sordariomycetidae</taxon>
        <taxon>Diaporthales</taxon>
        <taxon>Diaporthaceae</taxon>
        <taxon>Diaporthe</taxon>
        <taxon>Diaporthe eres species complex</taxon>
    </lineage>
</organism>
<dbReference type="InterPro" id="IPR014043">
    <property type="entry name" value="Acyl_transferase_dom"/>
</dbReference>
<feature type="domain" description="Ketosynthase family 3 (KS3)" evidence="9">
    <location>
        <begin position="5"/>
        <end position="437"/>
    </location>
</feature>
<dbReference type="SMART" id="SM00826">
    <property type="entry name" value="PKS_DH"/>
    <property type="match status" value="1"/>
</dbReference>
<keyword evidence="12" id="KW-1185">Reference proteome</keyword>
<dbReference type="Pfam" id="PF00698">
    <property type="entry name" value="Acyl_transf_1"/>
    <property type="match status" value="1"/>
</dbReference>
<dbReference type="SUPFAM" id="SSF53901">
    <property type="entry name" value="Thiolase-like"/>
    <property type="match status" value="1"/>
</dbReference>
<keyword evidence="1" id="KW-0596">Phosphopantetheine</keyword>
<evidence type="ECO:0000313" key="11">
    <source>
        <dbReference type="EMBL" id="KAL2279294.1"/>
    </source>
</evidence>
<dbReference type="SMART" id="SM00822">
    <property type="entry name" value="PKS_KR"/>
    <property type="match status" value="1"/>
</dbReference>
<gene>
    <name evidence="11" type="ORF">FJTKL_13504</name>
</gene>
<evidence type="ECO:0000256" key="3">
    <source>
        <dbReference type="ARBA" id="ARBA00022603"/>
    </source>
</evidence>
<feature type="region of interest" description="N-terminal hotdog fold" evidence="7">
    <location>
        <begin position="933"/>
        <end position="1068"/>
    </location>
</feature>